<dbReference type="EMBL" id="SSND01000001">
    <property type="protein sequence ID" value="THD85264.1"/>
    <property type="molecule type" value="Genomic_DNA"/>
</dbReference>
<gene>
    <name evidence="2" type="ORF">E7811_06040</name>
</gene>
<evidence type="ECO:0000313" key="3">
    <source>
        <dbReference type="Proteomes" id="UP000309450"/>
    </source>
</evidence>
<comment type="caution">
    <text evidence="2">The sequence shown here is derived from an EMBL/GenBank/DDBJ whole genome shotgun (WGS) entry which is preliminary data.</text>
</comment>
<proteinExistence type="predicted"/>
<evidence type="ECO:0000313" key="2">
    <source>
        <dbReference type="EMBL" id="THD85264.1"/>
    </source>
</evidence>
<feature type="domain" description="SH3b" evidence="1">
    <location>
        <begin position="119"/>
        <end position="184"/>
    </location>
</feature>
<protein>
    <submittedName>
        <fullName evidence="2">SH3 domain-containing protein</fullName>
    </submittedName>
</protein>
<dbReference type="Gene3D" id="2.30.30.40">
    <property type="entry name" value="SH3 Domains"/>
    <property type="match status" value="1"/>
</dbReference>
<evidence type="ECO:0000259" key="1">
    <source>
        <dbReference type="PROSITE" id="PS51781"/>
    </source>
</evidence>
<reference evidence="2 3" key="1">
    <citation type="submission" date="2019-04" db="EMBL/GenBank/DDBJ databases">
        <title>Draft genome sequence of Gemmobacter aestuarii sp. nov.</title>
        <authorList>
            <person name="Hameed A."/>
            <person name="Lin S.-Y."/>
            <person name="Shahina M."/>
            <person name="Lai W.-A."/>
            <person name="Young C.-C."/>
        </authorList>
    </citation>
    <scope>NUCLEOTIDE SEQUENCE [LARGE SCALE GENOMIC DNA]</scope>
    <source>
        <strain evidence="2 3">CC-PW-75</strain>
    </source>
</reference>
<dbReference type="OrthoDB" id="7857759at2"/>
<dbReference type="InterPro" id="IPR003646">
    <property type="entry name" value="SH3-like_bac-type"/>
</dbReference>
<accession>A0A4S3MSZ4</accession>
<keyword evidence="3" id="KW-1185">Reference proteome</keyword>
<sequence length="187" mass="19344">MIRLTVLLCAAMFVTLLIGGRDYGQMRPGLMAASSPTLPAPAPDAAAGSVALALADAPDTAVPDTAAQDTGLDPTAIAYTPPEPVQTSPRVVQLRAPDPSFTVIAEPVTADPVGDADGARIFTVNARAVNVREGPSTEYSVVGKLVRGDTALVVWEEANGWARILVEGDGIEGYVSMSFLTPEPATN</sequence>
<dbReference type="Pfam" id="PF08239">
    <property type="entry name" value="SH3_3"/>
    <property type="match status" value="1"/>
</dbReference>
<name>A0A4S3MSZ4_9RHOB</name>
<dbReference type="AlphaFoldDB" id="A0A4S3MSZ4"/>
<organism evidence="2 3">
    <name type="scientific">Aliigemmobacter aestuarii</name>
    <dbReference type="NCBI Taxonomy" id="1445661"/>
    <lineage>
        <taxon>Bacteria</taxon>
        <taxon>Pseudomonadati</taxon>
        <taxon>Pseudomonadota</taxon>
        <taxon>Alphaproteobacteria</taxon>
        <taxon>Rhodobacterales</taxon>
        <taxon>Paracoccaceae</taxon>
        <taxon>Aliigemmobacter</taxon>
    </lineage>
</organism>
<dbReference type="PROSITE" id="PS51781">
    <property type="entry name" value="SH3B"/>
    <property type="match status" value="1"/>
</dbReference>
<dbReference type="SMART" id="SM00287">
    <property type="entry name" value="SH3b"/>
    <property type="match status" value="1"/>
</dbReference>
<dbReference type="RefSeq" id="WP_136393637.1">
    <property type="nucleotide sequence ID" value="NZ_SSND01000001.1"/>
</dbReference>
<dbReference type="Proteomes" id="UP000309450">
    <property type="component" value="Unassembled WGS sequence"/>
</dbReference>